<evidence type="ECO:0000313" key="15">
    <source>
        <dbReference type="Ensembl" id="ENSMMSP00000003224.1"/>
    </source>
</evidence>
<evidence type="ECO:0000256" key="3">
    <source>
        <dbReference type="ARBA" id="ARBA00022606"/>
    </source>
</evidence>
<sequence length="291" mass="31192">PGVCSGLILLGFPELCRLQGLLFGSSLSIYMVTLLESLAAVATIRASCQLHTPMYFFPANLSVLETLHTSVTIPKLLAGLSASARTSSFSGCLTQLFLFLSRGSSECFLLATMACDWYLALPAPGPQCLAGRLPGLLCVHSSHLLPQVLQPNVLSHFSCDISPLLQLSCSDTITFEVLDFVAALAVLATSLLATVVSYTHTVATALRTPGGAGRQKAFSTCTSHLIMVALFRTTTVFMYARLHTVSSFDLNKLVSVVYSVVTPLVNPIIYCLWNRGIRKALAKLHRAPGPS</sequence>
<evidence type="ECO:0000256" key="11">
    <source>
        <dbReference type="ARBA" id="ARBA00023180"/>
    </source>
</evidence>
<keyword evidence="8 13" id="KW-0472">Membrane</keyword>
<keyword evidence="7" id="KW-0297">G-protein coupled receptor</keyword>
<keyword evidence="10" id="KW-0675">Receptor</keyword>
<feature type="transmembrane region" description="Helical" evidence="13">
    <location>
        <begin position="217"/>
        <end position="240"/>
    </location>
</feature>
<dbReference type="InterPro" id="IPR050939">
    <property type="entry name" value="Olfactory_GPCR1"/>
</dbReference>
<evidence type="ECO:0000256" key="9">
    <source>
        <dbReference type="ARBA" id="ARBA00023157"/>
    </source>
</evidence>
<keyword evidence="9" id="KW-1015">Disulfide bond</keyword>
<dbReference type="Ensembl" id="ENSMMST00000003514.1">
    <property type="protein sequence ID" value="ENSMMSP00000003224.1"/>
    <property type="gene ID" value="ENSMMSG00000002466.1"/>
</dbReference>
<keyword evidence="6 13" id="KW-1133">Transmembrane helix</keyword>
<keyword evidence="3" id="KW-0716">Sensory transduction</keyword>
<dbReference type="Pfam" id="PF13853">
    <property type="entry name" value="7tm_4"/>
    <property type="match status" value="2"/>
</dbReference>
<dbReference type="GO" id="GO:0005886">
    <property type="term" value="C:plasma membrane"/>
    <property type="evidence" value="ECO:0007669"/>
    <property type="project" value="UniProtKB-SubCell"/>
</dbReference>
<reference evidence="15" key="1">
    <citation type="submission" date="2025-08" db="UniProtKB">
        <authorList>
            <consortium name="Ensembl"/>
        </authorList>
    </citation>
    <scope>IDENTIFICATION</scope>
</reference>
<dbReference type="PRINTS" id="PR00245">
    <property type="entry name" value="OLFACTORYR"/>
</dbReference>
<dbReference type="InterPro" id="IPR000725">
    <property type="entry name" value="Olfact_rcpt"/>
</dbReference>
<feature type="transmembrane region" description="Helical" evidence="13">
    <location>
        <begin position="177"/>
        <end position="196"/>
    </location>
</feature>
<feature type="domain" description="G-protein coupled receptors family 1 profile" evidence="14">
    <location>
        <begin position="24"/>
        <end position="270"/>
    </location>
</feature>
<accession>A0A8C6CVX9</accession>
<keyword evidence="16" id="KW-1185">Reference proteome</keyword>
<proteinExistence type="predicted"/>
<evidence type="ECO:0000256" key="12">
    <source>
        <dbReference type="ARBA" id="ARBA00023224"/>
    </source>
</evidence>
<dbReference type="GeneTree" id="ENSGT00940000161454"/>
<evidence type="ECO:0000256" key="5">
    <source>
        <dbReference type="ARBA" id="ARBA00022725"/>
    </source>
</evidence>
<reference evidence="15" key="2">
    <citation type="submission" date="2025-09" db="UniProtKB">
        <authorList>
            <consortium name="Ensembl"/>
        </authorList>
    </citation>
    <scope>IDENTIFICATION</scope>
</reference>
<evidence type="ECO:0000256" key="1">
    <source>
        <dbReference type="ARBA" id="ARBA00004651"/>
    </source>
</evidence>
<evidence type="ECO:0000256" key="13">
    <source>
        <dbReference type="SAM" id="Phobius"/>
    </source>
</evidence>
<dbReference type="GO" id="GO:0004930">
    <property type="term" value="F:G protein-coupled receptor activity"/>
    <property type="evidence" value="ECO:0007669"/>
    <property type="project" value="UniProtKB-KW"/>
</dbReference>
<dbReference type="PROSITE" id="PS50262">
    <property type="entry name" value="G_PROTEIN_RECEP_F1_2"/>
    <property type="match status" value="1"/>
</dbReference>
<evidence type="ECO:0000256" key="10">
    <source>
        <dbReference type="ARBA" id="ARBA00023170"/>
    </source>
</evidence>
<feature type="transmembrane region" description="Helical" evidence="13">
    <location>
        <begin position="252"/>
        <end position="273"/>
    </location>
</feature>
<evidence type="ECO:0000256" key="7">
    <source>
        <dbReference type="ARBA" id="ARBA00023040"/>
    </source>
</evidence>
<keyword evidence="11" id="KW-0325">Glycoprotein</keyword>
<evidence type="ECO:0000256" key="6">
    <source>
        <dbReference type="ARBA" id="ARBA00022989"/>
    </source>
</evidence>
<protein>
    <recommendedName>
        <fullName evidence="14">G-protein coupled receptors family 1 profile domain-containing protein</fullName>
    </recommendedName>
</protein>
<evidence type="ECO:0000256" key="8">
    <source>
        <dbReference type="ARBA" id="ARBA00023136"/>
    </source>
</evidence>
<dbReference type="GO" id="GO:0004984">
    <property type="term" value="F:olfactory receptor activity"/>
    <property type="evidence" value="ECO:0007669"/>
    <property type="project" value="InterPro"/>
</dbReference>
<dbReference type="PANTHER" id="PTHR24242:SF359">
    <property type="entry name" value="ODORANT RECEPTOR-RELATED"/>
    <property type="match status" value="1"/>
</dbReference>
<dbReference type="AlphaFoldDB" id="A0A8C6CVX9"/>
<organism evidence="15 16">
    <name type="scientific">Moschus moschiferus</name>
    <name type="common">Siberian musk deer</name>
    <name type="synonym">Moschus sibiricus</name>
    <dbReference type="NCBI Taxonomy" id="68415"/>
    <lineage>
        <taxon>Eukaryota</taxon>
        <taxon>Metazoa</taxon>
        <taxon>Chordata</taxon>
        <taxon>Craniata</taxon>
        <taxon>Vertebrata</taxon>
        <taxon>Euteleostomi</taxon>
        <taxon>Mammalia</taxon>
        <taxon>Eutheria</taxon>
        <taxon>Laurasiatheria</taxon>
        <taxon>Artiodactyla</taxon>
        <taxon>Ruminantia</taxon>
        <taxon>Pecora</taxon>
        <taxon>Moschidae</taxon>
        <taxon>Moschus</taxon>
    </lineage>
</organism>
<evidence type="ECO:0000256" key="4">
    <source>
        <dbReference type="ARBA" id="ARBA00022692"/>
    </source>
</evidence>
<keyword evidence="5" id="KW-0552">Olfaction</keyword>
<keyword evidence="12" id="KW-0807">Transducer</keyword>
<dbReference type="SUPFAM" id="SSF81321">
    <property type="entry name" value="Family A G protein-coupled receptor-like"/>
    <property type="match status" value="1"/>
</dbReference>
<dbReference type="PANTHER" id="PTHR24242">
    <property type="entry name" value="G-PROTEIN COUPLED RECEPTOR"/>
    <property type="match status" value="1"/>
</dbReference>
<keyword evidence="2" id="KW-1003">Cell membrane</keyword>
<evidence type="ECO:0000259" key="14">
    <source>
        <dbReference type="PROSITE" id="PS50262"/>
    </source>
</evidence>
<keyword evidence="4 13" id="KW-0812">Transmembrane</keyword>
<name>A0A8C6CVX9_MOSMO</name>
<evidence type="ECO:0000313" key="16">
    <source>
        <dbReference type="Proteomes" id="UP000694544"/>
    </source>
</evidence>
<dbReference type="Gene3D" id="1.20.1070.10">
    <property type="entry name" value="Rhodopsin 7-helix transmembrane proteins"/>
    <property type="match status" value="1"/>
</dbReference>
<dbReference type="InterPro" id="IPR017452">
    <property type="entry name" value="GPCR_Rhodpsn_7TM"/>
</dbReference>
<evidence type="ECO:0000256" key="2">
    <source>
        <dbReference type="ARBA" id="ARBA00022475"/>
    </source>
</evidence>
<dbReference type="Proteomes" id="UP000694544">
    <property type="component" value="Unplaced"/>
</dbReference>
<comment type="subcellular location">
    <subcellularLocation>
        <location evidence="1">Cell membrane</location>
        <topology evidence="1">Multi-pass membrane protein</topology>
    </subcellularLocation>
</comment>